<accession>A0A8J6ZIG3</accession>
<dbReference type="Proteomes" id="UP000622533">
    <property type="component" value="Unassembled WGS sequence"/>
</dbReference>
<organism evidence="3 4">
    <name type="scientific">Desmonostoc muscorum LEGE 12446</name>
    <dbReference type="NCBI Taxonomy" id="1828758"/>
    <lineage>
        <taxon>Bacteria</taxon>
        <taxon>Bacillati</taxon>
        <taxon>Cyanobacteriota</taxon>
        <taxon>Cyanophyceae</taxon>
        <taxon>Nostocales</taxon>
        <taxon>Nostocaceae</taxon>
        <taxon>Desmonostoc</taxon>
    </lineage>
</organism>
<dbReference type="InterPro" id="IPR000297">
    <property type="entry name" value="PPIase_PpiC"/>
</dbReference>
<protein>
    <submittedName>
        <fullName evidence="3">Peptidylprolyl isomerase</fullName>
    </submittedName>
</protein>
<evidence type="ECO:0000259" key="2">
    <source>
        <dbReference type="PROSITE" id="PS50198"/>
    </source>
</evidence>
<gene>
    <name evidence="3" type="ORF">IQ276_04785</name>
</gene>
<evidence type="ECO:0000313" key="3">
    <source>
        <dbReference type="EMBL" id="MBE9021800.1"/>
    </source>
</evidence>
<proteinExistence type="predicted"/>
<dbReference type="PROSITE" id="PS50198">
    <property type="entry name" value="PPIC_PPIASE_2"/>
    <property type="match status" value="1"/>
</dbReference>
<dbReference type="SUPFAM" id="SSF54534">
    <property type="entry name" value="FKBP-like"/>
    <property type="match status" value="1"/>
</dbReference>
<sequence>MIKLLIFSEKDIIYQIKLSCQIPNIIEAIATRKIIVDAAEQAGIKIERAELQQAADNIRLAKNIIKAKDTGAWLEKHYLSLNDFKELAQFYLLSVKLANYLFAKQVEPFFLEHRLNYTAAVTYEVVLDDEDLAWELFYALQENEIFFQDIARQYIQEPELRCAGGYCGIRYRSNFSPEIAACVFTANPPQILKPIVTQKGVHLIWVEEIIQPQLNEPLRCKILENLFYAWLKQQLEEVKIVLQI</sequence>
<dbReference type="InterPro" id="IPR046357">
    <property type="entry name" value="PPIase_dom_sf"/>
</dbReference>
<keyword evidence="1" id="KW-0697">Rotamase</keyword>
<dbReference type="AlphaFoldDB" id="A0A8J6ZIG3"/>
<evidence type="ECO:0000256" key="1">
    <source>
        <dbReference type="PROSITE-ProRule" id="PRU00278"/>
    </source>
</evidence>
<dbReference type="RefSeq" id="WP_193914079.1">
    <property type="nucleotide sequence ID" value="NZ_JADEXS020000001.1"/>
</dbReference>
<name>A0A8J6ZIG3_DESMC</name>
<feature type="domain" description="PpiC" evidence="2">
    <location>
        <begin position="125"/>
        <end position="208"/>
    </location>
</feature>
<keyword evidence="1 3" id="KW-0413">Isomerase</keyword>
<reference evidence="3" key="1">
    <citation type="submission" date="2020-10" db="EMBL/GenBank/DDBJ databases">
        <authorList>
            <person name="Castelo-Branco R."/>
            <person name="Eusebio N."/>
            <person name="Adriana R."/>
            <person name="Vieira A."/>
            <person name="Brugerolle De Fraissinette N."/>
            <person name="Rezende De Castro R."/>
            <person name="Schneider M.P."/>
            <person name="Vasconcelos V."/>
            <person name="Leao P.N."/>
        </authorList>
    </citation>
    <scope>NUCLEOTIDE SEQUENCE</scope>
    <source>
        <strain evidence="3">LEGE 12446</strain>
    </source>
</reference>
<dbReference type="GO" id="GO:0003755">
    <property type="term" value="F:peptidyl-prolyl cis-trans isomerase activity"/>
    <property type="evidence" value="ECO:0007669"/>
    <property type="project" value="UniProtKB-KW"/>
</dbReference>
<comment type="caution">
    <text evidence="3">The sequence shown here is derived from an EMBL/GenBank/DDBJ whole genome shotgun (WGS) entry which is preliminary data.</text>
</comment>
<dbReference type="EMBL" id="JADEXS010000039">
    <property type="protein sequence ID" value="MBE9021800.1"/>
    <property type="molecule type" value="Genomic_DNA"/>
</dbReference>
<keyword evidence="4" id="KW-1185">Reference proteome</keyword>
<evidence type="ECO:0000313" key="4">
    <source>
        <dbReference type="Proteomes" id="UP000622533"/>
    </source>
</evidence>
<dbReference type="Pfam" id="PF00639">
    <property type="entry name" value="Rotamase"/>
    <property type="match status" value="1"/>
</dbReference>
<dbReference type="Gene3D" id="3.10.50.40">
    <property type="match status" value="1"/>
</dbReference>